<gene>
    <name evidence="1" type="ORF">CAUJ_LOCUS3033</name>
</gene>
<name>A0A8S1GVH6_9PELO</name>
<evidence type="ECO:0000313" key="2">
    <source>
        <dbReference type="Proteomes" id="UP000835052"/>
    </source>
</evidence>
<dbReference type="EMBL" id="CAJGYM010000005">
    <property type="protein sequence ID" value="CAD6187114.1"/>
    <property type="molecule type" value="Genomic_DNA"/>
</dbReference>
<keyword evidence="2" id="KW-1185">Reference proteome</keyword>
<accession>A0A8S1GVH6</accession>
<reference evidence="1" key="1">
    <citation type="submission" date="2020-10" db="EMBL/GenBank/DDBJ databases">
        <authorList>
            <person name="Kikuchi T."/>
        </authorList>
    </citation>
    <scope>NUCLEOTIDE SEQUENCE</scope>
    <source>
        <strain evidence="1">NKZ352</strain>
    </source>
</reference>
<dbReference type="AlphaFoldDB" id="A0A8S1GVH6"/>
<dbReference type="Proteomes" id="UP000835052">
    <property type="component" value="Unassembled WGS sequence"/>
</dbReference>
<evidence type="ECO:0000313" key="1">
    <source>
        <dbReference type="EMBL" id="CAD6187114.1"/>
    </source>
</evidence>
<protein>
    <submittedName>
        <fullName evidence="1">Uncharacterized protein</fullName>
    </submittedName>
</protein>
<sequence>MRYCVSKSTLKVILHSSPDPHGEDFEILRDLETKKEEEETRKRKLFESEPKPVSVRKVEKFLTAEVSTRRFGSTSG</sequence>
<proteinExistence type="predicted"/>
<organism evidence="1 2">
    <name type="scientific">Caenorhabditis auriculariae</name>
    <dbReference type="NCBI Taxonomy" id="2777116"/>
    <lineage>
        <taxon>Eukaryota</taxon>
        <taxon>Metazoa</taxon>
        <taxon>Ecdysozoa</taxon>
        <taxon>Nematoda</taxon>
        <taxon>Chromadorea</taxon>
        <taxon>Rhabditida</taxon>
        <taxon>Rhabditina</taxon>
        <taxon>Rhabditomorpha</taxon>
        <taxon>Rhabditoidea</taxon>
        <taxon>Rhabditidae</taxon>
        <taxon>Peloderinae</taxon>
        <taxon>Caenorhabditis</taxon>
    </lineage>
</organism>
<comment type="caution">
    <text evidence="1">The sequence shown here is derived from an EMBL/GenBank/DDBJ whole genome shotgun (WGS) entry which is preliminary data.</text>
</comment>